<keyword evidence="1" id="KW-0732">Signal</keyword>
<organism evidence="2 3">
    <name type="scientific">Wickerhamomyces ciferrii (strain ATCC 14091 / BCRC 22168 / CBS 111 / JCM 3599 / NBRC 0793 / NRRL Y-1031 F-60-10)</name>
    <name type="common">Yeast</name>
    <name type="synonym">Pichia ciferrii</name>
    <dbReference type="NCBI Taxonomy" id="1206466"/>
    <lineage>
        <taxon>Eukaryota</taxon>
        <taxon>Fungi</taxon>
        <taxon>Dikarya</taxon>
        <taxon>Ascomycota</taxon>
        <taxon>Saccharomycotina</taxon>
        <taxon>Saccharomycetes</taxon>
        <taxon>Phaffomycetales</taxon>
        <taxon>Wickerhamomycetaceae</taxon>
        <taxon>Wickerhamomyces</taxon>
    </lineage>
</organism>
<name>K0KJS5_WICCF</name>
<evidence type="ECO:0000313" key="3">
    <source>
        <dbReference type="Proteomes" id="UP000009328"/>
    </source>
</evidence>
<dbReference type="Proteomes" id="UP000009328">
    <property type="component" value="Unassembled WGS sequence"/>
</dbReference>
<feature type="chain" id="PRO_5003836224" evidence="1">
    <location>
        <begin position="20"/>
        <end position="421"/>
    </location>
</feature>
<dbReference type="AlphaFoldDB" id="K0KJS5"/>
<proteinExistence type="predicted"/>
<keyword evidence="3" id="KW-1185">Reference proteome</keyword>
<evidence type="ECO:0000313" key="2">
    <source>
        <dbReference type="EMBL" id="CCH45515.1"/>
    </source>
</evidence>
<accession>K0KJS5</accession>
<gene>
    <name evidence="2" type="ORF">BN7_5097</name>
</gene>
<dbReference type="InParanoid" id="K0KJS5"/>
<reference evidence="2 3" key="1">
    <citation type="journal article" date="2012" name="Eukaryot. Cell">
        <title>Draft genome sequence of Wickerhamomyces ciferrii NRRL Y-1031 F-60-10.</title>
        <authorList>
            <person name="Schneider J."/>
            <person name="Andrea H."/>
            <person name="Blom J."/>
            <person name="Jaenicke S."/>
            <person name="Ruckert C."/>
            <person name="Schorsch C."/>
            <person name="Szczepanowski R."/>
            <person name="Farwick M."/>
            <person name="Goesmann A."/>
            <person name="Puhler A."/>
            <person name="Schaffer S."/>
            <person name="Tauch A."/>
            <person name="Kohler T."/>
            <person name="Brinkrolf K."/>
        </authorList>
    </citation>
    <scope>NUCLEOTIDE SEQUENCE [LARGE SCALE GENOMIC DNA]</scope>
    <source>
        <strain evidence="3">ATCC 14091 / BCRC 22168 / CBS 111 / JCM 3599 / NBRC 0793 / NRRL Y-1031 F-60-10</strain>
    </source>
</reference>
<dbReference type="HOGENOM" id="CLU_652479_0_0_1"/>
<feature type="signal peptide" evidence="1">
    <location>
        <begin position="1"/>
        <end position="19"/>
    </location>
</feature>
<sequence>MQLKGWFVVITSLVSIVRSEFTNANHLETKTRSRAILEVAETTLFKKFILCEEVSNGLACFNRYGAQLVKETESKFGRDGDSKRVFGCIQKVLKANRVSTFSLEVLSCFDYLTTPSNIDEFKSNESQQQDEQIIWGIWNNIPIWKIIGFIGLGIFYYSQTESESIEKTASDSKLEDNIVQSTVAEKDSNISIPCDWNSGKETGSSMIQKHSSLPDENFDEKENSIVESSEIKPCLIAFNGSTFDLNTPEGKLRWRSRFQKQNLNISNPSVNNQNSTANNQTKLQKVKLEIEPEVKPEHKNDNLLKPLYSIASKINIPREIDIEKVDKPNIGNTQDQSETEPSLHTNRVLRKARTDLNVHNPEKPVPSVLDHPMIDKKGKPLRRIFIPGRGWVSAKALEQEKLELIRQFDYQQVEPSETLSY</sequence>
<evidence type="ECO:0000256" key="1">
    <source>
        <dbReference type="SAM" id="SignalP"/>
    </source>
</evidence>
<dbReference type="EMBL" id="CAIF01000198">
    <property type="protein sequence ID" value="CCH45515.1"/>
    <property type="molecule type" value="Genomic_DNA"/>
</dbReference>
<protein>
    <submittedName>
        <fullName evidence="2">Secreted protein</fullName>
    </submittedName>
</protein>
<comment type="caution">
    <text evidence="2">The sequence shown here is derived from an EMBL/GenBank/DDBJ whole genome shotgun (WGS) entry which is preliminary data.</text>
</comment>